<dbReference type="InterPro" id="IPR006652">
    <property type="entry name" value="Kelch_1"/>
</dbReference>
<evidence type="ECO:0000259" key="3">
    <source>
        <dbReference type="PROSITE" id="PS50097"/>
    </source>
</evidence>
<protein>
    <submittedName>
        <fullName evidence="4">Kelch-like protein 24/35</fullName>
    </submittedName>
</protein>
<sequence length="558" mass="64007">MEDDADNPEDENVTITFGEEEKITCSKCLLMKKSDYFNAMFSSGMKESHYNVVEIKDMEADVMRELIRYISSEVLHLTNESVYCITAGACRFQISSAIELCCEFLSDNLCHNTCSSTLECSTLYHLKGVLKLAKRHMQHYFTKVCQTEDFLSIQVATLKSLLLEKALNVESEIDVYYAFERWIDADVENRQQYIKELSKYIHIEDIINPSIELNMLSEFKYLHISKNGILQRLENNKDQIRRKYRQVPEDLFCVGLQRFDEASQSFWFDPVIYKIDMTKECSILKDNVVATMEEVLPNVEGHGGYSVCVNGQEIIVSGGEPKLGKNTWNLGIYCYNTFTNKWRKLTDLQSPRRHHASCAINNCLYVIGGYGRFRVKLNSMEKYDCDEDKWCSLAPSQTHGYHKALTVLHNKIYALFCSSAMFCYSPVQDSWTKLLMASDIQSGLAFLGACTYNDAIYVRASRDLVHVLQHSDDKSLEVTNTYTHFTKKNNEEIGGYVFGITICNDIMYCFKTDDETGFTTDLLYVNLLDGAKENGNSKVVDVQILMQHQLDLVTVPVY</sequence>
<dbReference type="InterPro" id="IPR015915">
    <property type="entry name" value="Kelch-typ_b-propeller"/>
</dbReference>
<accession>A0A8B6DYA0</accession>
<gene>
    <name evidence="4" type="ORF">MGAL_10B037607</name>
</gene>
<dbReference type="EMBL" id="UYJE01004311">
    <property type="protein sequence ID" value="VDI27038.1"/>
    <property type="molecule type" value="Genomic_DNA"/>
</dbReference>
<dbReference type="Pfam" id="PF00651">
    <property type="entry name" value="BTB"/>
    <property type="match status" value="1"/>
</dbReference>
<dbReference type="Gene3D" id="3.30.710.10">
    <property type="entry name" value="Potassium Channel Kv1.1, Chain A"/>
    <property type="match status" value="1"/>
</dbReference>
<keyword evidence="2" id="KW-0677">Repeat</keyword>
<feature type="domain" description="BTB" evidence="3">
    <location>
        <begin position="11"/>
        <end position="79"/>
    </location>
</feature>
<dbReference type="SMART" id="SM00612">
    <property type="entry name" value="Kelch"/>
    <property type="match status" value="2"/>
</dbReference>
<evidence type="ECO:0000313" key="4">
    <source>
        <dbReference type="EMBL" id="VDI27038.1"/>
    </source>
</evidence>
<dbReference type="InterPro" id="IPR011705">
    <property type="entry name" value="BACK"/>
</dbReference>
<dbReference type="PANTHER" id="PTHR24412:SF489">
    <property type="entry name" value="RING FINGER DOMAIN AND KELCH REPEAT-CONTAINING PROTEIN DDB_G0271372"/>
    <property type="match status" value="1"/>
</dbReference>
<dbReference type="Pfam" id="PF24681">
    <property type="entry name" value="Kelch_KLHDC2_KLHL20_DRC7"/>
    <property type="match status" value="1"/>
</dbReference>
<dbReference type="SUPFAM" id="SSF117281">
    <property type="entry name" value="Kelch motif"/>
    <property type="match status" value="1"/>
</dbReference>
<evidence type="ECO:0000313" key="5">
    <source>
        <dbReference type="Proteomes" id="UP000596742"/>
    </source>
</evidence>
<dbReference type="Pfam" id="PF07707">
    <property type="entry name" value="BACK"/>
    <property type="match status" value="1"/>
</dbReference>
<dbReference type="OrthoDB" id="10027872at2759"/>
<dbReference type="InterPro" id="IPR011333">
    <property type="entry name" value="SKP1/BTB/POZ_sf"/>
</dbReference>
<keyword evidence="5" id="KW-1185">Reference proteome</keyword>
<reference evidence="4" key="1">
    <citation type="submission" date="2018-11" db="EMBL/GenBank/DDBJ databases">
        <authorList>
            <person name="Alioto T."/>
            <person name="Alioto T."/>
        </authorList>
    </citation>
    <scope>NUCLEOTIDE SEQUENCE</scope>
</reference>
<name>A0A8B6DYA0_MYTGA</name>
<organism evidence="4 5">
    <name type="scientific">Mytilus galloprovincialis</name>
    <name type="common">Mediterranean mussel</name>
    <dbReference type="NCBI Taxonomy" id="29158"/>
    <lineage>
        <taxon>Eukaryota</taxon>
        <taxon>Metazoa</taxon>
        <taxon>Spiralia</taxon>
        <taxon>Lophotrochozoa</taxon>
        <taxon>Mollusca</taxon>
        <taxon>Bivalvia</taxon>
        <taxon>Autobranchia</taxon>
        <taxon>Pteriomorphia</taxon>
        <taxon>Mytilida</taxon>
        <taxon>Mytiloidea</taxon>
        <taxon>Mytilidae</taxon>
        <taxon>Mytilinae</taxon>
        <taxon>Mytilus</taxon>
    </lineage>
</organism>
<comment type="caution">
    <text evidence="4">The sequence shown here is derived from an EMBL/GenBank/DDBJ whole genome shotgun (WGS) entry which is preliminary data.</text>
</comment>
<evidence type="ECO:0000256" key="1">
    <source>
        <dbReference type="ARBA" id="ARBA00022441"/>
    </source>
</evidence>
<evidence type="ECO:0000256" key="2">
    <source>
        <dbReference type="ARBA" id="ARBA00022737"/>
    </source>
</evidence>
<dbReference type="AlphaFoldDB" id="A0A8B6DYA0"/>
<dbReference type="InterPro" id="IPR000210">
    <property type="entry name" value="BTB/POZ_dom"/>
</dbReference>
<dbReference type="Gene3D" id="1.25.40.420">
    <property type="match status" value="1"/>
</dbReference>
<proteinExistence type="predicted"/>
<dbReference type="Proteomes" id="UP000596742">
    <property type="component" value="Unassembled WGS sequence"/>
</dbReference>
<keyword evidence="1" id="KW-0880">Kelch repeat</keyword>
<dbReference type="SMART" id="SM00225">
    <property type="entry name" value="BTB"/>
    <property type="match status" value="1"/>
</dbReference>
<dbReference type="PROSITE" id="PS50097">
    <property type="entry name" value="BTB"/>
    <property type="match status" value="1"/>
</dbReference>
<dbReference type="SMART" id="SM00875">
    <property type="entry name" value="BACK"/>
    <property type="match status" value="1"/>
</dbReference>
<dbReference type="PANTHER" id="PTHR24412">
    <property type="entry name" value="KELCH PROTEIN"/>
    <property type="match status" value="1"/>
</dbReference>
<dbReference type="SUPFAM" id="SSF54695">
    <property type="entry name" value="POZ domain"/>
    <property type="match status" value="1"/>
</dbReference>
<dbReference type="Gene3D" id="2.120.10.80">
    <property type="entry name" value="Kelch-type beta propeller"/>
    <property type="match status" value="1"/>
</dbReference>